<evidence type="ECO:0000313" key="2">
    <source>
        <dbReference type="Proteomes" id="UP000250223"/>
    </source>
</evidence>
<name>A0A2X2W7Q7_CLOCO</name>
<dbReference type="Proteomes" id="UP000250223">
    <property type="component" value="Unassembled WGS sequence"/>
</dbReference>
<sequence>MKSILQLKIKILELLNKLDELNSKGGKNNENQK</sequence>
<dbReference type="AlphaFoldDB" id="A0A2X2W7Q7"/>
<gene>
    <name evidence="1" type="ORF">NCTC13028_01995</name>
</gene>
<organism evidence="1 2">
    <name type="scientific">Clostridium cochlearium</name>
    <dbReference type="NCBI Taxonomy" id="1494"/>
    <lineage>
        <taxon>Bacteria</taxon>
        <taxon>Bacillati</taxon>
        <taxon>Bacillota</taxon>
        <taxon>Clostridia</taxon>
        <taxon>Eubacteriales</taxon>
        <taxon>Clostridiaceae</taxon>
        <taxon>Clostridium</taxon>
    </lineage>
</organism>
<proteinExistence type="predicted"/>
<reference evidence="1 2" key="1">
    <citation type="submission" date="2018-06" db="EMBL/GenBank/DDBJ databases">
        <authorList>
            <consortium name="Pathogen Informatics"/>
            <person name="Doyle S."/>
        </authorList>
    </citation>
    <scope>NUCLEOTIDE SEQUENCE [LARGE SCALE GENOMIC DNA]</scope>
    <source>
        <strain evidence="1 2">NCTC13028</strain>
    </source>
</reference>
<dbReference type="EMBL" id="UAWC01000024">
    <property type="protein sequence ID" value="SQB35487.1"/>
    <property type="molecule type" value="Genomic_DNA"/>
</dbReference>
<protein>
    <submittedName>
        <fullName evidence="1">Uncharacterized protein</fullName>
    </submittedName>
</protein>
<accession>A0A2X2W7Q7</accession>
<evidence type="ECO:0000313" key="1">
    <source>
        <dbReference type="EMBL" id="SQB35487.1"/>
    </source>
</evidence>